<dbReference type="PANTHER" id="PTHR33270">
    <property type="entry name" value="BNAC05G50380D PROTEIN"/>
    <property type="match status" value="1"/>
</dbReference>
<evidence type="ECO:0000313" key="2">
    <source>
        <dbReference type="EMBL" id="KAG8070578.1"/>
    </source>
</evidence>
<dbReference type="EMBL" id="JAAALK010000283">
    <property type="protein sequence ID" value="KAG8070578.1"/>
    <property type="molecule type" value="Genomic_DNA"/>
</dbReference>
<reference evidence="2" key="2">
    <citation type="submission" date="2021-02" db="EMBL/GenBank/DDBJ databases">
        <authorList>
            <person name="Kimball J.A."/>
            <person name="Haas M.W."/>
            <person name="Macchietto M."/>
            <person name="Kono T."/>
            <person name="Duquette J."/>
            <person name="Shao M."/>
        </authorList>
    </citation>
    <scope>NUCLEOTIDE SEQUENCE</scope>
    <source>
        <tissue evidence="2">Fresh leaf tissue</tissue>
    </source>
</reference>
<dbReference type="InterPro" id="IPR055482">
    <property type="entry name" value="DUF7054"/>
</dbReference>
<protein>
    <recommendedName>
        <fullName evidence="1">DUF7054 domain-containing protein</fullName>
    </recommendedName>
</protein>
<evidence type="ECO:0000259" key="1">
    <source>
        <dbReference type="Pfam" id="PF23156"/>
    </source>
</evidence>
<comment type="caution">
    <text evidence="2">The sequence shown here is derived from an EMBL/GenBank/DDBJ whole genome shotgun (WGS) entry which is preliminary data.</text>
</comment>
<organism evidence="2 3">
    <name type="scientific">Zizania palustris</name>
    <name type="common">Northern wild rice</name>
    <dbReference type="NCBI Taxonomy" id="103762"/>
    <lineage>
        <taxon>Eukaryota</taxon>
        <taxon>Viridiplantae</taxon>
        <taxon>Streptophyta</taxon>
        <taxon>Embryophyta</taxon>
        <taxon>Tracheophyta</taxon>
        <taxon>Spermatophyta</taxon>
        <taxon>Magnoliopsida</taxon>
        <taxon>Liliopsida</taxon>
        <taxon>Poales</taxon>
        <taxon>Poaceae</taxon>
        <taxon>BOP clade</taxon>
        <taxon>Oryzoideae</taxon>
        <taxon>Oryzeae</taxon>
        <taxon>Zizaniinae</taxon>
        <taxon>Zizania</taxon>
    </lineage>
</organism>
<dbReference type="OrthoDB" id="1919859at2759"/>
<dbReference type="InterPro" id="IPR040358">
    <property type="entry name" value="At4g22758-like"/>
</dbReference>
<dbReference type="PANTHER" id="PTHR33270:SF18">
    <property type="entry name" value="OS02G0324700 PROTEIN"/>
    <property type="match status" value="1"/>
</dbReference>
<dbReference type="Proteomes" id="UP000729402">
    <property type="component" value="Unassembled WGS sequence"/>
</dbReference>
<proteinExistence type="predicted"/>
<sequence>MRRGDSHGKVTPAGSGGRARMLVTVTVLGSAGPLRFLIDEGETISGLIRTALRCYVREGRIPLLGADPADFLVYTANGGSDALKADETISFNGCRNFLIWQKAARSAVANGIPPDQAIEKAAIPCRKRGGGWKSGLNKFLVNFSIKL</sequence>
<name>A0A8J5W1J9_ZIZPA</name>
<feature type="domain" description="DUF7054" evidence="1">
    <location>
        <begin position="19"/>
        <end position="99"/>
    </location>
</feature>
<dbReference type="Pfam" id="PF23156">
    <property type="entry name" value="DUF7054"/>
    <property type="match status" value="1"/>
</dbReference>
<keyword evidence="3" id="KW-1185">Reference proteome</keyword>
<gene>
    <name evidence="2" type="ORF">GUJ93_ZPchr0006g41106</name>
</gene>
<dbReference type="AlphaFoldDB" id="A0A8J5W1J9"/>
<evidence type="ECO:0000313" key="3">
    <source>
        <dbReference type="Proteomes" id="UP000729402"/>
    </source>
</evidence>
<reference evidence="2" key="1">
    <citation type="journal article" date="2021" name="bioRxiv">
        <title>Whole Genome Assembly and Annotation of Northern Wild Rice, Zizania palustris L., Supports a Whole Genome Duplication in the Zizania Genus.</title>
        <authorList>
            <person name="Haas M."/>
            <person name="Kono T."/>
            <person name="Macchietto M."/>
            <person name="Millas R."/>
            <person name="McGilp L."/>
            <person name="Shao M."/>
            <person name="Duquette J."/>
            <person name="Hirsch C.N."/>
            <person name="Kimball J."/>
        </authorList>
    </citation>
    <scope>NUCLEOTIDE SEQUENCE</scope>
    <source>
        <tissue evidence="2">Fresh leaf tissue</tissue>
    </source>
</reference>
<accession>A0A8J5W1J9</accession>